<dbReference type="Proteomes" id="UP001157961">
    <property type="component" value="Unassembled WGS sequence"/>
</dbReference>
<evidence type="ECO:0000256" key="5">
    <source>
        <dbReference type="ARBA" id="ARBA00022519"/>
    </source>
</evidence>
<evidence type="ECO:0000259" key="11">
    <source>
        <dbReference type="Pfam" id="PF26002"/>
    </source>
</evidence>
<dbReference type="Gene3D" id="2.40.50.100">
    <property type="match status" value="1"/>
</dbReference>
<evidence type="ECO:0000313" key="12">
    <source>
        <dbReference type="EMBL" id="SMP00898.1"/>
    </source>
</evidence>
<protein>
    <recommendedName>
        <fullName evidence="9">Membrane fusion protein (MFP) family protein</fullName>
    </recommendedName>
</protein>
<name>A0ABY1N684_9RHOB</name>
<evidence type="ECO:0000256" key="4">
    <source>
        <dbReference type="ARBA" id="ARBA00022475"/>
    </source>
</evidence>
<dbReference type="EMBL" id="FXTY01000001">
    <property type="protein sequence ID" value="SMP00898.1"/>
    <property type="molecule type" value="Genomic_DNA"/>
</dbReference>
<evidence type="ECO:0000259" key="10">
    <source>
        <dbReference type="Pfam" id="PF25994"/>
    </source>
</evidence>
<organism evidence="12 13">
    <name type="scientific">Shimia sagamensis</name>
    <dbReference type="NCBI Taxonomy" id="1566352"/>
    <lineage>
        <taxon>Bacteria</taxon>
        <taxon>Pseudomonadati</taxon>
        <taxon>Pseudomonadota</taxon>
        <taxon>Alphaproteobacteria</taxon>
        <taxon>Rhodobacterales</taxon>
        <taxon>Roseobacteraceae</taxon>
    </lineage>
</organism>
<dbReference type="Gene3D" id="2.40.30.170">
    <property type="match status" value="1"/>
</dbReference>
<sequence length="434" mass="48005">MSADKNWSARKPLWIGGLALAVLVLGFGAWAVGTEIAGAIVTSGRVEVDRNRQIVQHIDGGVVTEIKVEEGDRVELGQILMQLDEAELMLELTVTEGQLWELMARRGRLDAERDDAQEIVFDSALVEIAETSQEAAGLMAGQGRLFAARTETLNKNLDQLGKRKAQIHSQIVGIDAQNNALTQQLDLIKAELSDQQALLDKGLAQASRVLSLRREEASLAGQVGELLASRAQAEGRVTEIEIEALKLASTRREEAITTLRDLRYRELELSERRRHLMSKIENLDIRAPVAGLVYGLQVFASQSVIQPAEPLLYIVPQDRPLIAAVQVPTIHVDQVYPGQTVTLKFSAFDQRTTPDLEGSVVHISADAFQDDQTGGSFYKAEIELLEGEVEKLPAEASLVPGMPVDAFFRTRDRTPWEYLTKPLSDYFVRAFRES</sequence>
<keyword evidence="6" id="KW-0812">Transmembrane</keyword>
<keyword evidence="5 9" id="KW-0997">Cell inner membrane</keyword>
<dbReference type="PRINTS" id="PR01490">
    <property type="entry name" value="RTXTOXIND"/>
</dbReference>
<keyword evidence="3 9" id="KW-0813">Transport</keyword>
<comment type="caution">
    <text evidence="12">The sequence shown here is derived from an EMBL/GenBank/DDBJ whole genome shotgun (WGS) entry which is preliminary data.</text>
</comment>
<keyword evidence="7" id="KW-1133">Transmembrane helix</keyword>
<proteinExistence type="inferred from homology"/>
<feature type="domain" description="AprE-like beta-barrel" evidence="11">
    <location>
        <begin position="321"/>
        <end position="411"/>
    </location>
</feature>
<evidence type="ECO:0000256" key="6">
    <source>
        <dbReference type="ARBA" id="ARBA00022692"/>
    </source>
</evidence>
<comment type="similarity">
    <text evidence="2 9">Belongs to the membrane fusion protein (MFP) (TC 8.A.1) family.</text>
</comment>
<evidence type="ECO:0000256" key="3">
    <source>
        <dbReference type="ARBA" id="ARBA00022448"/>
    </source>
</evidence>
<feature type="domain" description="AprE-like long alpha-helical hairpin" evidence="10">
    <location>
        <begin position="91"/>
        <end position="274"/>
    </location>
</feature>
<evidence type="ECO:0000256" key="1">
    <source>
        <dbReference type="ARBA" id="ARBA00004377"/>
    </source>
</evidence>
<dbReference type="InterPro" id="IPR050739">
    <property type="entry name" value="MFP"/>
</dbReference>
<dbReference type="InterPro" id="IPR010129">
    <property type="entry name" value="T1SS_HlyD"/>
</dbReference>
<evidence type="ECO:0000256" key="7">
    <source>
        <dbReference type="ARBA" id="ARBA00022989"/>
    </source>
</evidence>
<evidence type="ECO:0000313" key="13">
    <source>
        <dbReference type="Proteomes" id="UP001157961"/>
    </source>
</evidence>
<dbReference type="SUPFAM" id="SSF51230">
    <property type="entry name" value="Single hybrid motif"/>
    <property type="match status" value="1"/>
</dbReference>
<dbReference type="PANTHER" id="PTHR30386:SF17">
    <property type="entry name" value="ALKALINE PROTEASE SECRETION PROTEIN APRE"/>
    <property type="match status" value="1"/>
</dbReference>
<dbReference type="InterPro" id="IPR011053">
    <property type="entry name" value="Single_hybrid_motif"/>
</dbReference>
<evidence type="ECO:0000256" key="2">
    <source>
        <dbReference type="ARBA" id="ARBA00009477"/>
    </source>
</evidence>
<keyword evidence="8" id="KW-0472">Membrane</keyword>
<evidence type="ECO:0000256" key="9">
    <source>
        <dbReference type="RuleBase" id="RU365093"/>
    </source>
</evidence>
<dbReference type="Pfam" id="PF25994">
    <property type="entry name" value="HH_AprE"/>
    <property type="match status" value="1"/>
</dbReference>
<dbReference type="Pfam" id="PF26002">
    <property type="entry name" value="Beta-barrel_AprE"/>
    <property type="match status" value="1"/>
</dbReference>
<dbReference type="NCBIfam" id="TIGR01843">
    <property type="entry name" value="type_I_hlyD"/>
    <property type="match status" value="1"/>
</dbReference>
<keyword evidence="4 9" id="KW-1003">Cell membrane</keyword>
<comment type="subcellular location">
    <subcellularLocation>
        <location evidence="1 9">Cell inner membrane</location>
        <topology evidence="1 9">Single-pass membrane protein</topology>
    </subcellularLocation>
</comment>
<dbReference type="RefSeq" id="WP_283423955.1">
    <property type="nucleotide sequence ID" value="NZ_FXTY01000001.1"/>
</dbReference>
<gene>
    <name evidence="12" type="ORF">SAMN06265373_10164</name>
</gene>
<dbReference type="InterPro" id="IPR058982">
    <property type="entry name" value="Beta-barrel_AprE"/>
</dbReference>
<keyword evidence="13" id="KW-1185">Reference proteome</keyword>
<dbReference type="PANTHER" id="PTHR30386">
    <property type="entry name" value="MEMBRANE FUSION SUBUNIT OF EMRAB-TOLC MULTIDRUG EFFLUX PUMP"/>
    <property type="match status" value="1"/>
</dbReference>
<evidence type="ECO:0000256" key="8">
    <source>
        <dbReference type="ARBA" id="ARBA00023136"/>
    </source>
</evidence>
<reference evidence="12 13" key="1">
    <citation type="submission" date="2017-05" db="EMBL/GenBank/DDBJ databases">
        <authorList>
            <person name="Varghese N."/>
            <person name="Submissions S."/>
        </authorList>
    </citation>
    <scope>NUCLEOTIDE SEQUENCE [LARGE SCALE GENOMIC DNA]</scope>
    <source>
        <strain evidence="12 13">DSM 29734</strain>
    </source>
</reference>
<dbReference type="InterPro" id="IPR058781">
    <property type="entry name" value="HH_AprE-like"/>
</dbReference>
<accession>A0ABY1N684</accession>